<feature type="transmembrane region" description="Helical" evidence="5">
    <location>
        <begin position="193"/>
        <end position="214"/>
    </location>
</feature>
<gene>
    <name evidence="8" type="primary">LOC100368133</name>
</gene>
<keyword evidence="2 5" id="KW-0812">Transmembrane</keyword>
<dbReference type="PANTHER" id="PTHR11827:SF72">
    <property type="entry name" value="GH08340P"/>
    <property type="match status" value="1"/>
</dbReference>
<organism evidence="7 8">
    <name type="scientific">Saccoglossus kowalevskii</name>
    <name type="common">Acorn worm</name>
    <dbReference type="NCBI Taxonomy" id="10224"/>
    <lineage>
        <taxon>Eukaryota</taxon>
        <taxon>Metazoa</taxon>
        <taxon>Hemichordata</taxon>
        <taxon>Enteropneusta</taxon>
        <taxon>Harrimaniidae</taxon>
        <taxon>Saccoglossus</taxon>
    </lineage>
</organism>
<dbReference type="Pfam" id="PF00324">
    <property type="entry name" value="AA_permease"/>
    <property type="match status" value="1"/>
</dbReference>
<dbReference type="Gene3D" id="1.20.1740.10">
    <property type="entry name" value="Amino acid/polyamine transporter I"/>
    <property type="match status" value="1"/>
</dbReference>
<sequence length="309" mass="34005">MPSADHSETTPLLHYRLMSRSHSVQNVQQPPSPRQLRAFSGVFIPCVLSMFSVILFLRLGFVVGNAGLLGAVLMYLLAYFIVGMTVLAVCAISTNGAIEGGGAYFMISRALGPEFGGSIGIMFYFANVFSSALYLLGLTETVMDNFGPGGFMLPEGSSGLPSNRWWIFLYSSILLFLAFIVCMVGAQMFARTVLIIFMTVIVGLISVLLSFFIVDGPKNIPYAHGDHNPFDNATAVYFGLQKESFYDNFWSNSSRLDQQQAKMAAAMTSLPHLFSGLTPKHGIQCDSVEGISIEMYVQKFQVWLSHRTF</sequence>
<evidence type="ECO:0000256" key="5">
    <source>
        <dbReference type="SAM" id="Phobius"/>
    </source>
</evidence>
<name>A0ABM0GRM9_SACKO</name>
<accession>A0ABM0GRM9</accession>
<evidence type="ECO:0000256" key="1">
    <source>
        <dbReference type="ARBA" id="ARBA00004141"/>
    </source>
</evidence>
<comment type="subcellular location">
    <subcellularLocation>
        <location evidence="1">Membrane</location>
        <topology evidence="1">Multi-pass membrane protein</topology>
    </subcellularLocation>
</comment>
<dbReference type="InterPro" id="IPR004841">
    <property type="entry name" value="AA-permease/SLC12A_dom"/>
</dbReference>
<feature type="transmembrane region" description="Helical" evidence="5">
    <location>
        <begin position="38"/>
        <end position="61"/>
    </location>
</feature>
<evidence type="ECO:0000256" key="2">
    <source>
        <dbReference type="ARBA" id="ARBA00022692"/>
    </source>
</evidence>
<feature type="transmembrane region" description="Helical" evidence="5">
    <location>
        <begin position="73"/>
        <end position="94"/>
    </location>
</feature>
<evidence type="ECO:0000313" key="8">
    <source>
        <dbReference type="RefSeq" id="XP_002735804.1"/>
    </source>
</evidence>
<evidence type="ECO:0000259" key="6">
    <source>
        <dbReference type="Pfam" id="PF00324"/>
    </source>
</evidence>
<evidence type="ECO:0000256" key="4">
    <source>
        <dbReference type="ARBA" id="ARBA00023136"/>
    </source>
</evidence>
<feature type="transmembrane region" description="Helical" evidence="5">
    <location>
        <begin position="115"/>
        <end position="136"/>
    </location>
</feature>
<protein>
    <submittedName>
        <fullName evidence="8">Solute carrier family 12 member 9-like</fullName>
    </submittedName>
</protein>
<feature type="transmembrane region" description="Helical" evidence="5">
    <location>
        <begin position="165"/>
        <end position="186"/>
    </location>
</feature>
<feature type="domain" description="Amino acid permease/ SLC12A" evidence="6">
    <location>
        <begin position="41"/>
        <end position="252"/>
    </location>
</feature>
<proteinExistence type="predicted"/>
<dbReference type="GeneID" id="100368133"/>
<keyword evidence="3 5" id="KW-1133">Transmembrane helix</keyword>
<keyword evidence="7" id="KW-1185">Reference proteome</keyword>
<dbReference type="PANTHER" id="PTHR11827">
    <property type="entry name" value="SOLUTE CARRIER FAMILY 12, CATION COTRANSPORTERS"/>
    <property type="match status" value="1"/>
</dbReference>
<keyword evidence="4 5" id="KW-0472">Membrane</keyword>
<dbReference type="InterPro" id="IPR004842">
    <property type="entry name" value="SLC12A_fam"/>
</dbReference>
<reference evidence="8" key="1">
    <citation type="submission" date="2025-08" db="UniProtKB">
        <authorList>
            <consortium name="RefSeq"/>
        </authorList>
    </citation>
    <scope>IDENTIFICATION</scope>
    <source>
        <tissue evidence="8">Testes</tissue>
    </source>
</reference>
<evidence type="ECO:0000313" key="7">
    <source>
        <dbReference type="Proteomes" id="UP000694865"/>
    </source>
</evidence>
<evidence type="ECO:0000256" key="3">
    <source>
        <dbReference type="ARBA" id="ARBA00022989"/>
    </source>
</evidence>
<dbReference type="RefSeq" id="XP_002735804.1">
    <property type="nucleotide sequence ID" value="XM_002735758.2"/>
</dbReference>
<dbReference type="Proteomes" id="UP000694865">
    <property type="component" value="Unplaced"/>
</dbReference>